<dbReference type="PANTHER" id="PTHR48467:SF1">
    <property type="entry name" value="GLUTAMATE SYNTHASE 1 [NADH], CHLOROPLASTIC-LIKE"/>
    <property type="match status" value="1"/>
</dbReference>
<evidence type="ECO:0000259" key="10">
    <source>
        <dbReference type="PROSITE" id="PS51379"/>
    </source>
</evidence>
<feature type="domain" description="4Fe-4S ferredoxin-type" evidence="10">
    <location>
        <begin position="37"/>
        <end position="66"/>
    </location>
</feature>
<keyword evidence="3" id="KW-0479">Metal-binding</keyword>
<dbReference type="OrthoDB" id="289202at2"/>
<dbReference type="InterPro" id="IPR036188">
    <property type="entry name" value="FAD/NAD-bd_sf"/>
</dbReference>
<evidence type="ECO:0000256" key="1">
    <source>
        <dbReference type="ARBA" id="ARBA00001974"/>
    </source>
</evidence>
<gene>
    <name evidence="11" type="ORF">CA982_25105</name>
</gene>
<evidence type="ECO:0000256" key="2">
    <source>
        <dbReference type="ARBA" id="ARBA00022630"/>
    </source>
</evidence>
<keyword evidence="2" id="KW-0285">Flavoprotein</keyword>
<evidence type="ECO:0000256" key="6">
    <source>
        <dbReference type="ARBA" id="ARBA00023002"/>
    </source>
</evidence>
<keyword evidence="5" id="KW-0521">NADP</keyword>
<evidence type="ECO:0000256" key="7">
    <source>
        <dbReference type="ARBA" id="ARBA00023004"/>
    </source>
</evidence>
<dbReference type="PANTHER" id="PTHR48467">
    <property type="entry name" value="GLUTAMATE SYNTHASE 1 [NADH], CHLOROPLASTIC-LIKE"/>
    <property type="match status" value="1"/>
</dbReference>
<sequence>MTFVITQSCCNDALCTAVCPVGCIHPAPEDPDFGYAEMLYIDPNRCIDCAACADVCPVDAIHADDELPSGQAAYVAINAEYFRDSAPVASSVATTTPPETMTPLTVAIVGAGPSGFYAAAALLDAAPRASISLIDRLPTPYGLVRAGVAPDHQDTKRIATTTFAAVASDPRLTAYFGVEVGTDLDISSIAAHHHATIYATGAADGRRLGISGEDLPGVFTAAEVVGWYNGHPDHAGAAVAGDHTTTVVVGNGNVALDVARVLLLGGHMRHTDIADHALEALSGNAVRDVLILGRRGPEHAAFTLSQLLALTELDGVDIIVDEADLDGAIASPGQPYPATFASAAKLTLLRQLSSQAPIHDKRIHLKFTTTLAAIHGTDRAEAVTLASSAQSEVISTGMVVSCVGFDGRPIPGVPFDHNAMRIPHSEGRVLDDAGGIVAGHYVTGWIKRGPSGVIGTNKRCAAETVAALLDDHHEGVLGSPPQPVSAFEAMLRHQTIDRRGWLRIDEREQRRGRESGRPRRKSADRSEMVAVASDQPYSGNVTPLPLQQRRTP</sequence>
<dbReference type="CDD" id="cd04410">
    <property type="entry name" value="DMSOR_beta-like"/>
    <property type="match status" value="1"/>
</dbReference>
<dbReference type="GO" id="GO:0051536">
    <property type="term" value="F:iron-sulfur cluster binding"/>
    <property type="evidence" value="ECO:0007669"/>
    <property type="project" value="UniProtKB-KW"/>
</dbReference>
<feature type="domain" description="4Fe-4S ferredoxin-type" evidence="10">
    <location>
        <begin position="1"/>
        <end position="29"/>
    </location>
</feature>
<comment type="caution">
    <text evidence="11">The sequence shown here is derived from an EMBL/GenBank/DDBJ whole genome shotgun (WGS) entry which is preliminary data.</text>
</comment>
<dbReference type="PROSITE" id="PS00198">
    <property type="entry name" value="4FE4S_FER_1"/>
    <property type="match status" value="1"/>
</dbReference>
<dbReference type="GO" id="GO:0046872">
    <property type="term" value="F:metal ion binding"/>
    <property type="evidence" value="ECO:0007669"/>
    <property type="project" value="UniProtKB-KW"/>
</dbReference>
<dbReference type="AlphaFoldDB" id="A0A243Q4L2"/>
<dbReference type="GO" id="GO:0016491">
    <property type="term" value="F:oxidoreductase activity"/>
    <property type="evidence" value="ECO:0007669"/>
    <property type="project" value="UniProtKB-KW"/>
</dbReference>
<evidence type="ECO:0000256" key="5">
    <source>
        <dbReference type="ARBA" id="ARBA00022857"/>
    </source>
</evidence>
<dbReference type="STRING" id="417102.CA982_25105"/>
<evidence type="ECO:0000256" key="3">
    <source>
        <dbReference type="ARBA" id="ARBA00022723"/>
    </source>
</evidence>
<evidence type="ECO:0000313" key="12">
    <source>
        <dbReference type="Proteomes" id="UP000194632"/>
    </source>
</evidence>
<name>A0A243Q4L2_9ACTN</name>
<organism evidence="11 12">
    <name type="scientific">Gordonia lacunae</name>
    <dbReference type="NCBI Taxonomy" id="417102"/>
    <lineage>
        <taxon>Bacteria</taxon>
        <taxon>Bacillati</taxon>
        <taxon>Actinomycetota</taxon>
        <taxon>Actinomycetes</taxon>
        <taxon>Mycobacteriales</taxon>
        <taxon>Gordoniaceae</taxon>
        <taxon>Gordonia</taxon>
    </lineage>
</organism>
<evidence type="ECO:0000256" key="8">
    <source>
        <dbReference type="ARBA" id="ARBA00023014"/>
    </source>
</evidence>
<keyword evidence="6" id="KW-0560">Oxidoreductase</keyword>
<feature type="region of interest" description="Disordered" evidence="9">
    <location>
        <begin position="503"/>
        <end position="552"/>
    </location>
</feature>
<keyword evidence="8" id="KW-0411">Iron-sulfur</keyword>
<reference evidence="11 12" key="1">
    <citation type="submission" date="2017-05" db="EMBL/GenBank/DDBJ databases">
        <title>Biotechnological potential of actinobacteria isolated from South African environments.</title>
        <authorList>
            <person name="Le Roes-Hill M."/>
            <person name="Prins A."/>
            <person name="Durrell K.A."/>
        </authorList>
    </citation>
    <scope>NUCLEOTIDE SEQUENCE [LARGE SCALE GENOMIC DNA]</scope>
    <source>
        <strain evidence="11">BS2</strain>
    </source>
</reference>
<keyword evidence="4" id="KW-0274">FAD</keyword>
<dbReference type="PRINTS" id="PR00419">
    <property type="entry name" value="ADXRDTASE"/>
</dbReference>
<dbReference type="RefSeq" id="WP_086537833.1">
    <property type="nucleotide sequence ID" value="NZ_NGFO01000053.1"/>
</dbReference>
<dbReference type="Pfam" id="PF00037">
    <property type="entry name" value="Fer4"/>
    <property type="match status" value="1"/>
</dbReference>
<dbReference type="InterPro" id="IPR055275">
    <property type="entry name" value="Ferredox_Rdtase"/>
</dbReference>
<comment type="cofactor">
    <cofactor evidence="1">
        <name>FAD</name>
        <dbReference type="ChEBI" id="CHEBI:57692"/>
    </cofactor>
</comment>
<dbReference type="PROSITE" id="PS51379">
    <property type="entry name" value="4FE4S_FER_2"/>
    <property type="match status" value="2"/>
</dbReference>
<keyword evidence="7" id="KW-0408">Iron</keyword>
<evidence type="ECO:0000256" key="9">
    <source>
        <dbReference type="SAM" id="MobiDB-lite"/>
    </source>
</evidence>
<dbReference type="SUPFAM" id="SSF51971">
    <property type="entry name" value="Nucleotide-binding domain"/>
    <property type="match status" value="1"/>
</dbReference>
<dbReference type="Gene3D" id="3.40.50.720">
    <property type="entry name" value="NAD(P)-binding Rossmann-like Domain"/>
    <property type="match status" value="1"/>
</dbReference>
<dbReference type="Proteomes" id="UP000194632">
    <property type="component" value="Unassembled WGS sequence"/>
</dbReference>
<keyword evidence="12" id="KW-1185">Reference proteome</keyword>
<dbReference type="SUPFAM" id="SSF54862">
    <property type="entry name" value="4Fe-4S ferredoxins"/>
    <property type="match status" value="1"/>
</dbReference>
<accession>A0A243Q4L2</accession>
<feature type="compositionally biased region" description="Basic and acidic residues" evidence="9">
    <location>
        <begin position="503"/>
        <end position="527"/>
    </location>
</feature>
<evidence type="ECO:0000313" key="11">
    <source>
        <dbReference type="EMBL" id="OUC75747.1"/>
    </source>
</evidence>
<protein>
    <recommendedName>
        <fullName evidence="10">4Fe-4S ferredoxin-type domain-containing protein</fullName>
    </recommendedName>
</protein>
<dbReference type="InterPro" id="IPR017900">
    <property type="entry name" value="4Fe4S_Fe_S_CS"/>
</dbReference>
<dbReference type="InterPro" id="IPR017896">
    <property type="entry name" value="4Fe4S_Fe-S-bd"/>
</dbReference>
<proteinExistence type="predicted"/>
<dbReference type="EMBL" id="NGFO01000053">
    <property type="protein sequence ID" value="OUC75747.1"/>
    <property type="molecule type" value="Genomic_DNA"/>
</dbReference>
<evidence type="ECO:0000256" key="4">
    <source>
        <dbReference type="ARBA" id="ARBA00022827"/>
    </source>
</evidence>
<dbReference type="Gene3D" id="3.50.50.60">
    <property type="entry name" value="FAD/NAD(P)-binding domain"/>
    <property type="match status" value="1"/>
</dbReference>
<dbReference type="Gene3D" id="3.30.70.20">
    <property type="match status" value="1"/>
</dbReference>